<evidence type="ECO:0000313" key="2">
    <source>
        <dbReference type="Proteomes" id="UP000037035"/>
    </source>
</evidence>
<accession>A0A0L6VPU5</accession>
<protein>
    <submittedName>
        <fullName evidence="1">Uncharacterized protein</fullName>
    </submittedName>
</protein>
<dbReference type="EMBL" id="LAVV01003355">
    <property type="protein sequence ID" value="KNZ62185.1"/>
    <property type="molecule type" value="Genomic_DNA"/>
</dbReference>
<organism evidence="1 2">
    <name type="scientific">Puccinia sorghi</name>
    <dbReference type="NCBI Taxonomy" id="27349"/>
    <lineage>
        <taxon>Eukaryota</taxon>
        <taxon>Fungi</taxon>
        <taxon>Dikarya</taxon>
        <taxon>Basidiomycota</taxon>
        <taxon>Pucciniomycotina</taxon>
        <taxon>Pucciniomycetes</taxon>
        <taxon>Pucciniales</taxon>
        <taxon>Pucciniaceae</taxon>
        <taxon>Puccinia</taxon>
    </lineage>
</organism>
<gene>
    <name evidence="1" type="ORF">VP01_1301g4</name>
</gene>
<evidence type="ECO:0000313" key="1">
    <source>
        <dbReference type="EMBL" id="KNZ62185.1"/>
    </source>
</evidence>
<dbReference type="VEuPathDB" id="FungiDB:VP01_1301g4"/>
<dbReference type="Proteomes" id="UP000037035">
    <property type="component" value="Unassembled WGS sequence"/>
</dbReference>
<keyword evidence="2" id="KW-1185">Reference proteome</keyword>
<reference evidence="1 2" key="1">
    <citation type="submission" date="2015-08" db="EMBL/GenBank/DDBJ databases">
        <title>Next Generation Sequencing and Analysis of the Genome of Puccinia sorghi L Schw, the Causal Agent of Maize Common Rust.</title>
        <authorList>
            <person name="Rochi L."/>
            <person name="Burguener G."/>
            <person name="Darino M."/>
            <person name="Turjanski A."/>
            <person name="Kreff E."/>
            <person name="Dieguez M.J."/>
            <person name="Sacco F."/>
        </authorList>
    </citation>
    <scope>NUCLEOTIDE SEQUENCE [LARGE SCALE GENOMIC DNA]</scope>
    <source>
        <strain evidence="1 2">RO10H11247</strain>
    </source>
</reference>
<comment type="caution">
    <text evidence="1">The sequence shown here is derived from an EMBL/GenBank/DDBJ whole genome shotgun (WGS) entry which is preliminary data.</text>
</comment>
<dbReference type="AlphaFoldDB" id="A0A0L6VPU5"/>
<proteinExistence type="predicted"/>
<name>A0A0L6VPU5_9BASI</name>
<sequence>MKLDLHIRFYLFPMNTPTGLMWLQFKRFDQERKAGQYHFPVCKEFSRCQSSGWNCRAWVINEEEEFLMSDDDEEDWINIKMKLLYSTHPLNSSYNQKLPVYVNPAGPRQYILLKMANCQEWAKSLVSSFSTIFYQ</sequence>